<dbReference type="CDD" id="cd03811">
    <property type="entry name" value="GT4_GT28_WabH-like"/>
    <property type="match status" value="1"/>
</dbReference>
<dbReference type="InterPro" id="IPR001296">
    <property type="entry name" value="Glyco_trans_1"/>
</dbReference>
<dbReference type="PANTHER" id="PTHR12526:SF630">
    <property type="entry name" value="GLYCOSYLTRANSFERASE"/>
    <property type="match status" value="1"/>
</dbReference>
<name>A0A4Y7XA12_9GAMM</name>
<comment type="caution">
    <text evidence="3">The sequence shown here is derived from an EMBL/GenBank/DDBJ whole genome shotgun (WGS) entry which is preliminary data.</text>
</comment>
<accession>A0A4Y7XA12</accession>
<organism evidence="3 4">
    <name type="scientific">Alkanindiges illinoisensis</name>
    <dbReference type="NCBI Taxonomy" id="197183"/>
    <lineage>
        <taxon>Bacteria</taxon>
        <taxon>Pseudomonadati</taxon>
        <taxon>Pseudomonadota</taxon>
        <taxon>Gammaproteobacteria</taxon>
        <taxon>Moraxellales</taxon>
        <taxon>Moraxellaceae</taxon>
        <taxon>Alkanindiges</taxon>
    </lineage>
</organism>
<gene>
    <name evidence="3" type="ORF">E2B99_12865</name>
</gene>
<proteinExistence type="predicted"/>
<protein>
    <submittedName>
        <fullName evidence="3">Glycosyltransferase</fullName>
    </submittedName>
</protein>
<dbReference type="AlphaFoldDB" id="A0A4Y7XA12"/>
<dbReference type="OrthoDB" id="9795746at2"/>
<dbReference type="Gene3D" id="3.40.50.2000">
    <property type="entry name" value="Glycogen Phosphorylase B"/>
    <property type="match status" value="2"/>
</dbReference>
<evidence type="ECO:0000259" key="2">
    <source>
        <dbReference type="Pfam" id="PF13439"/>
    </source>
</evidence>
<dbReference type="InterPro" id="IPR028098">
    <property type="entry name" value="Glyco_trans_4-like_N"/>
</dbReference>
<dbReference type="STRING" id="1120977.GCA_000619845_01259"/>
<reference evidence="3 4" key="1">
    <citation type="submission" date="2019-03" db="EMBL/GenBank/DDBJ databases">
        <title>Alkanindiges illinoisensis: a potential pathogenic isolated from ascites of a gastric cancer patient with abdominal metastasis.</title>
        <authorList>
            <person name="Hu X."/>
            <person name="Yang B."/>
            <person name="Yan X."/>
            <person name="Lin L."/>
            <person name="Zhao H."/>
            <person name="Zhou F."/>
            <person name="Su B."/>
            <person name="Chen J."/>
            <person name="Rui Y."/>
            <person name="Wang Q."/>
            <person name="Zheng L."/>
        </authorList>
    </citation>
    <scope>NUCLEOTIDE SEQUENCE [LARGE SCALE GENOMIC DNA]</scope>
    <source>
        <strain evidence="3 4">NFYY 23406</strain>
    </source>
</reference>
<sequence length="339" mass="37510">MVMAGDEEGGLEKHVVELSNGLADRGYIVTVIAHAKYEQRLSKDIQFLAVDLSQSRRNPLVLWQLYQAIKKSQPDVLHVHANKAASMVAPMLKWLKVPSVVTMHNKKSKVNLCAPFNRIIAVSRQVAAQFKQQDKVRVVLNGVTMPRVLNADSVQERSHQAVQALAVGRLVPVKGFDLLIDAWQGIDATLHIVGDGPDYQALTQQIQRLGLQDQIKLLGYRDDIPALLAQSDVFIISSRHEGGPYTLAEALLTRTPVLSTNVGMVAEVLPQVLICEADNVTALHELLTTYLSDMPTLNKLTQPVYQFAQDHLSFDAMLDNTIAVYQELDLSVLKQGTPQ</sequence>
<keyword evidence="3" id="KW-0808">Transferase</keyword>
<dbReference type="GO" id="GO:1901135">
    <property type="term" value="P:carbohydrate derivative metabolic process"/>
    <property type="evidence" value="ECO:0007669"/>
    <property type="project" value="UniProtKB-ARBA"/>
</dbReference>
<feature type="domain" description="Glycosyltransferase subfamily 4-like N-terminal" evidence="2">
    <location>
        <begin position="9"/>
        <end position="143"/>
    </location>
</feature>
<dbReference type="PANTHER" id="PTHR12526">
    <property type="entry name" value="GLYCOSYLTRANSFERASE"/>
    <property type="match status" value="1"/>
</dbReference>
<dbReference type="EMBL" id="SNTY01000076">
    <property type="protein sequence ID" value="TEU23913.1"/>
    <property type="molecule type" value="Genomic_DNA"/>
</dbReference>
<evidence type="ECO:0000313" key="4">
    <source>
        <dbReference type="Proteomes" id="UP000297834"/>
    </source>
</evidence>
<evidence type="ECO:0000313" key="3">
    <source>
        <dbReference type="EMBL" id="TEU23913.1"/>
    </source>
</evidence>
<feature type="domain" description="Glycosyl transferase family 1" evidence="1">
    <location>
        <begin position="161"/>
        <end position="302"/>
    </location>
</feature>
<dbReference type="Proteomes" id="UP000297834">
    <property type="component" value="Unassembled WGS sequence"/>
</dbReference>
<dbReference type="Pfam" id="PF00534">
    <property type="entry name" value="Glycos_transf_1"/>
    <property type="match status" value="1"/>
</dbReference>
<dbReference type="GO" id="GO:0016757">
    <property type="term" value="F:glycosyltransferase activity"/>
    <property type="evidence" value="ECO:0007669"/>
    <property type="project" value="InterPro"/>
</dbReference>
<dbReference type="Pfam" id="PF13439">
    <property type="entry name" value="Glyco_transf_4"/>
    <property type="match status" value="1"/>
</dbReference>
<evidence type="ECO:0000259" key="1">
    <source>
        <dbReference type="Pfam" id="PF00534"/>
    </source>
</evidence>
<dbReference type="SUPFAM" id="SSF53756">
    <property type="entry name" value="UDP-Glycosyltransferase/glycogen phosphorylase"/>
    <property type="match status" value="1"/>
</dbReference>
<keyword evidence="4" id="KW-1185">Reference proteome</keyword>